<feature type="transmembrane region" description="Helical" evidence="2">
    <location>
        <begin position="228"/>
        <end position="248"/>
    </location>
</feature>
<feature type="transmembrane region" description="Helical" evidence="2">
    <location>
        <begin position="16"/>
        <end position="36"/>
    </location>
</feature>
<keyword evidence="4" id="KW-1185">Reference proteome</keyword>
<reference evidence="3 4" key="1">
    <citation type="submission" date="2020-08" db="EMBL/GenBank/DDBJ databases">
        <title>Genomic Encyclopedia of Type Strains, Phase III (KMG-III): the genomes of soil and plant-associated and newly described type strains.</title>
        <authorList>
            <person name="Whitman W."/>
        </authorList>
    </citation>
    <scope>NUCLEOTIDE SEQUENCE [LARGE SCALE GENOMIC DNA]</scope>
    <source>
        <strain evidence="3 4">CECT 8305</strain>
    </source>
</reference>
<dbReference type="EMBL" id="JACHJL010000012">
    <property type="protein sequence ID" value="MBB5937596.1"/>
    <property type="molecule type" value="Genomic_DNA"/>
</dbReference>
<name>A0A7W9QCI1_9ACTN</name>
<feature type="region of interest" description="Disordered" evidence="1">
    <location>
        <begin position="259"/>
        <end position="419"/>
    </location>
</feature>
<feature type="compositionally biased region" description="Low complexity" evidence="1">
    <location>
        <begin position="192"/>
        <end position="206"/>
    </location>
</feature>
<feature type="region of interest" description="Disordered" evidence="1">
    <location>
        <begin position="102"/>
        <end position="166"/>
    </location>
</feature>
<evidence type="ECO:0000256" key="1">
    <source>
        <dbReference type="SAM" id="MobiDB-lite"/>
    </source>
</evidence>
<feature type="transmembrane region" description="Helical" evidence="2">
    <location>
        <begin position="42"/>
        <end position="63"/>
    </location>
</feature>
<feature type="compositionally biased region" description="Low complexity" evidence="1">
    <location>
        <begin position="317"/>
        <end position="327"/>
    </location>
</feature>
<dbReference type="RefSeq" id="WP_184574678.1">
    <property type="nucleotide sequence ID" value="NZ_JACHJL010000012.1"/>
</dbReference>
<keyword evidence="2" id="KW-1133">Transmembrane helix</keyword>
<feature type="compositionally biased region" description="Low complexity" evidence="1">
    <location>
        <begin position="105"/>
        <end position="130"/>
    </location>
</feature>
<gene>
    <name evidence="3" type="ORF">FHS42_004677</name>
</gene>
<dbReference type="AlphaFoldDB" id="A0A7W9QCI1"/>
<accession>A0A7W9QCI1</accession>
<proteinExistence type="predicted"/>
<feature type="compositionally biased region" description="Low complexity" evidence="1">
    <location>
        <begin position="346"/>
        <end position="358"/>
    </location>
</feature>
<evidence type="ECO:0000256" key="2">
    <source>
        <dbReference type="SAM" id="Phobius"/>
    </source>
</evidence>
<sequence length="419" mass="41912">MRDSAESEAKQQNKRLELCVAQVAGSALAAVAAAVLASRLGVYGTIIGAGVVSVVATAGGSLFQHAFRRTGEQLREVTVQNRPRARQVPVIDDGRGVFSSATSRAAANADGQDASAHSSARASARASARNGAGGGTHGQPRLADTRALSWPDASRTRPLRQVDDATRMLRRPMLPAEGHGAEGGDEAREAQGAYAAPGAHSSPPGARSDEFTGATMYGTRLRGWRRPALGALAVFVLAMAFITGVEWVSGGPVSNVWGDDKGGTTVSHSVSRGSGSHSAPDDAPGSEQSPSEDDPGQSGGPSGSPAPNGKRPGGGAAEPTPTPTGSAPAGGGAERRTPAPTPSTPSQPTTPAQPSTPSLPGGSEPATPGTGGEADDGTRPGSKASGAGGSSANTQDGGPRSSDSSRQRGQREGSGQSDE</sequence>
<comment type="caution">
    <text evidence="3">The sequence shown here is derived from an EMBL/GenBank/DDBJ whole genome shotgun (WGS) entry which is preliminary data.</text>
</comment>
<protein>
    <submittedName>
        <fullName evidence="3">Uncharacterized protein</fullName>
    </submittedName>
</protein>
<feature type="compositionally biased region" description="Low complexity" evidence="1">
    <location>
        <begin position="381"/>
        <end position="402"/>
    </location>
</feature>
<feature type="region of interest" description="Disordered" evidence="1">
    <location>
        <begin position="192"/>
        <end position="211"/>
    </location>
</feature>
<evidence type="ECO:0000313" key="4">
    <source>
        <dbReference type="Proteomes" id="UP000588098"/>
    </source>
</evidence>
<feature type="compositionally biased region" description="Low complexity" evidence="1">
    <location>
        <begin position="263"/>
        <end position="278"/>
    </location>
</feature>
<evidence type="ECO:0000313" key="3">
    <source>
        <dbReference type="EMBL" id="MBB5937596.1"/>
    </source>
</evidence>
<organism evidence="3 4">
    <name type="scientific">Streptomyces zagrosensis</name>
    <dbReference type="NCBI Taxonomy" id="1042984"/>
    <lineage>
        <taxon>Bacteria</taxon>
        <taxon>Bacillati</taxon>
        <taxon>Actinomycetota</taxon>
        <taxon>Actinomycetes</taxon>
        <taxon>Kitasatosporales</taxon>
        <taxon>Streptomycetaceae</taxon>
        <taxon>Streptomyces</taxon>
    </lineage>
</organism>
<keyword evidence="2" id="KW-0472">Membrane</keyword>
<keyword evidence="2" id="KW-0812">Transmembrane</keyword>
<dbReference type="Proteomes" id="UP000588098">
    <property type="component" value="Unassembled WGS sequence"/>
</dbReference>